<comment type="caution">
    <text evidence="2">The sequence shown here is derived from an EMBL/GenBank/DDBJ whole genome shotgun (WGS) entry which is preliminary data.</text>
</comment>
<accession>A0A495BMA8</accession>
<dbReference type="SUPFAM" id="SSF88874">
    <property type="entry name" value="Receptor-binding domain of short tail fibre protein gp12"/>
    <property type="match status" value="1"/>
</dbReference>
<name>A0A495BMA8_VOGIN</name>
<dbReference type="Proteomes" id="UP000279384">
    <property type="component" value="Unassembled WGS sequence"/>
</dbReference>
<protein>
    <submittedName>
        <fullName evidence="2">Microcystin-dependent protein</fullName>
    </submittedName>
</protein>
<evidence type="ECO:0000313" key="3">
    <source>
        <dbReference type="Proteomes" id="UP000279384"/>
    </source>
</evidence>
<dbReference type="InterPro" id="IPR037053">
    <property type="entry name" value="Phage_tail_collar_dom_sf"/>
</dbReference>
<dbReference type="AlphaFoldDB" id="A0A495BMA8"/>
<reference evidence="2 3" key="1">
    <citation type="submission" date="2018-10" db="EMBL/GenBank/DDBJ databases">
        <title>Genomic Encyclopedia of Type Strains, Phase IV (KMG-IV): sequencing the most valuable type-strain genomes for metagenomic binning, comparative biology and taxonomic classification.</title>
        <authorList>
            <person name="Goeker M."/>
        </authorList>
    </citation>
    <scope>NUCLEOTIDE SEQUENCE [LARGE SCALE GENOMIC DNA]</scope>
    <source>
        <strain evidence="2 3">DSM 3303</strain>
    </source>
</reference>
<dbReference type="Gene3D" id="3.90.1340.10">
    <property type="entry name" value="Phage tail collar domain"/>
    <property type="match status" value="1"/>
</dbReference>
<dbReference type="Pfam" id="PF07484">
    <property type="entry name" value="Collar"/>
    <property type="match status" value="1"/>
</dbReference>
<dbReference type="EMBL" id="RBID01000011">
    <property type="protein sequence ID" value="RKQ61153.1"/>
    <property type="molecule type" value="Genomic_DNA"/>
</dbReference>
<evidence type="ECO:0000259" key="1">
    <source>
        <dbReference type="Pfam" id="PF07484"/>
    </source>
</evidence>
<organism evidence="2 3">
    <name type="scientific">Vogesella indigofera</name>
    <name type="common">Pseudomonas indigofera</name>
    <dbReference type="NCBI Taxonomy" id="45465"/>
    <lineage>
        <taxon>Bacteria</taxon>
        <taxon>Pseudomonadati</taxon>
        <taxon>Pseudomonadota</taxon>
        <taxon>Betaproteobacteria</taxon>
        <taxon>Neisseriales</taxon>
        <taxon>Chromobacteriaceae</taxon>
        <taxon>Vogesella</taxon>
    </lineage>
</organism>
<dbReference type="InterPro" id="IPR011083">
    <property type="entry name" value="Phage_tail_collar_dom"/>
</dbReference>
<proteinExistence type="predicted"/>
<gene>
    <name evidence="2" type="ORF">C8E02_0920</name>
</gene>
<sequence>MRRSGRYKRKTGTAGLINEYGDDMQPGDIVHSARTTAPVGYLIANGAAVSRATYGNLFAALGTAYGAGDGATTFNLPDLRGEFIRGADQGRGVDAGRVAGSSQLDAFQGHTFSLPLGADSLGGSGVQNYRPIASANTSGAPISDGVNGAPRTATETRPRNVALLPLIKY</sequence>
<evidence type="ECO:0000313" key="2">
    <source>
        <dbReference type="EMBL" id="RKQ61153.1"/>
    </source>
</evidence>
<feature type="domain" description="Phage tail collar" evidence="1">
    <location>
        <begin position="27"/>
        <end position="84"/>
    </location>
</feature>
<dbReference type="RefSeq" id="WP_053068006.1">
    <property type="nucleotide sequence ID" value="NZ_RBID01000011.1"/>
</dbReference>